<evidence type="ECO:0000259" key="3">
    <source>
        <dbReference type="PROSITE" id="PS51186"/>
    </source>
</evidence>
<dbReference type="Proteomes" id="UP001239215">
    <property type="component" value="Unassembled WGS sequence"/>
</dbReference>
<dbReference type="CDD" id="cd04301">
    <property type="entry name" value="NAT_SF"/>
    <property type="match status" value="2"/>
</dbReference>
<proteinExistence type="predicted"/>
<evidence type="ECO:0000256" key="2">
    <source>
        <dbReference type="ARBA" id="ARBA00023315"/>
    </source>
</evidence>
<comment type="caution">
    <text evidence="4">The sequence shown here is derived from an EMBL/GenBank/DDBJ whole genome shotgun (WGS) entry which is preliminary data.</text>
</comment>
<dbReference type="InterPro" id="IPR050832">
    <property type="entry name" value="Bact_Acetyltransf"/>
</dbReference>
<dbReference type="Pfam" id="PF00583">
    <property type="entry name" value="Acetyltransf_1"/>
    <property type="match status" value="2"/>
</dbReference>
<sequence>MRDVPIDLPRIQLRGFRPDDLPALDVLLREVETVDQTDEHLDLADLEEEVADPLLDASRDWVVAVDGGTLVGCFRIIPRDPDGAELTAYGSGCVHPDRRGEGIGTRLAAAMLERAQERHRALAPAKPAQLKVSGLTDQADQADLLAAIGLVPHRWTLTLGVGPIPEQDVGDLPAGLRVRRYDAARDEEALRLVHNEVFRDHPGSSPWTPDEWRQWVTSSRSFRGDVSLLAVDAEGAIAGYVQVEEWDAVRQVTGLREAWIARVGTTREHRGRGLASVLLRHTLEVCRQDGFDRAALDVDSANPTGALGVYERAGMTLEKHWTTYRRPDPPATA</sequence>
<dbReference type="GO" id="GO:0035447">
    <property type="term" value="F:mycothiol synthase activity"/>
    <property type="evidence" value="ECO:0007669"/>
    <property type="project" value="UniProtKB-EC"/>
</dbReference>
<dbReference type="InterPro" id="IPR000182">
    <property type="entry name" value="GNAT_dom"/>
</dbReference>
<keyword evidence="2 4" id="KW-0012">Acyltransferase</keyword>
<keyword evidence="1 4" id="KW-0808">Transferase</keyword>
<name>A0AAJ1X3N3_9ACTN</name>
<dbReference type="SUPFAM" id="SSF55729">
    <property type="entry name" value="Acyl-CoA N-acyltransferases (Nat)"/>
    <property type="match status" value="2"/>
</dbReference>
<evidence type="ECO:0000313" key="4">
    <source>
        <dbReference type="EMBL" id="MDQ1105894.1"/>
    </source>
</evidence>
<dbReference type="PROSITE" id="PS51186">
    <property type="entry name" value="GNAT"/>
    <property type="match status" value="2"/>
</dbReference>
<dbReference type="EC" id="2.3.1.189" evidence="4"/>
<evidence type="ECO:0000313" key="5">
    <source>
        <dbReference type="Proteomes" id="UP001239215"/>
    </source>
</evidence>
<reference evidence="4" key="1">
    <citation type="submission" date="2023-07" db="EMBL/GenBank/DDBJ databases">
        <title>Functional and genomic diversity of the sorghum phyllosphere microbiome.</title>
        <authorList>
            <person name="Shade A."/>
        </authorList>
    </citation>
    <scope>NUCLEOTIDE SEQUENCE</scope>
    <source>
        <strain evidence="4">SORGH_AS_1067</strain>
    </source>
</reference>
<gene>
    <name evidence="4" type="ORF">QE405_003178</name>
</gene>
<feature type="domain" description="N-acetyltransferase" evidence="3">
    <location>
        <begin position="11"/>
        <end position="179"/>
    </location>
</feature>
<protein>
    <submittedName>
        <fullName evidence="4">Mycothiol synthase</fullName>
        <ecNumber evidence="4">2.3.1.189</ecNumber>
    </submittedName>
</protein>
<organism evidence="4 5">
    <name type="scientific">Nocardioides zeae</name>
    <dbReference type="NCBI Taxonomy" id="1457234"/>
    <lineage>
        <taxon>Bacteria</taxon>
        <taxon>Bacillati</taxon>
        <taxon>Actinomycetota</taxon>
        <taxon>Actinomycetes</taxon>
        <taxon>Propionibacteriales</taxon>
        <taxon>Nocardioidaceae</taxon>
        <taxon>Nocardioides</taxon>
    </lineage>
</organism>
<dbReference type="PANTHER" id="PTHR43877">
    <property type="entry name" value="AMINOALKYLPHOSPHONATE N-ACETYLTRANSFERASE-RELATED-RELATED"/>
    <property type="match status" value="1"/>
</dbReference>
<evidence type="ECO:0000256" key="1">
    <source>
        <dbReference type="ARBA" id="ARBA00022679"/>
    </source>
</evidence>
<dbReference type="EMBL" id="JAUTAN010000001">
    <property type="protein sequence ID" value="MDQ1105894.1"/>
    <property type="molecule type" value="Genomic_DNA"/>
</dbReference>
<accession>A0AAJ1X3N3</accession>
<dbReference type="AlphaFoldDB" id="A0AAJ1X3N3"/>
<feature type="domain" description="N-acetyltransferase" evidence="3">
    <location>
        <begin position="176"/>
        <end position="333"/>
    </location>
</feature>
<dbReference type="Gene3D" id="3.40.630.30">
    <property type="match status" value="1"/>
</dbReference>
<dbReference type="PANTHER" id="PTHR43877:SF2">
    <property type="entry name" value="AMINOALKYLPHOSPHONATE N-ACETYLTRANSFERASE-RELATED"/>
    <property type="match status" value="1"/>
</dbReference>
<dbReference type="InterPro" id="IPR016181">
    <property type="entry name" value="Acyl_CoA_acyltransferase"/>
</dbReference>